<dbReference type="Proteomes" id="UP000600449">
    <property type="component" value="Unassembled WGS sequence"/>
</dbReference>
<dbReference type="RefSeq" id="WP_188914481.1">
    <property type="nucleotide sequence ID" value="NZ_BMMF01000010.1"/>
</dbReference>
<feature type="compositionally biased region" description="Basic and acidic residues" evidence="1">
    <location>
        <begin position="8"/>
        <end position="22"/>
    </location>
</feature>
<sequence length="156" mass="16030">MATNDGRNPADPRTPHAGRDPMVDPAPGPSTDPFGTRPGEIRPGETTRGAGPDPAPADPVHARTDPTYPGAPAQESRATRDDRMARPARSSSGAAWGWAIGAVVVIAAVLAFFLMDGYEASDVPVTGAIEQPAPAPVPIDPQADTPVAPAEPIEAQ</sequence>
<proteinExistence type="predicted"/>
<keyword evidence="2" id="KW-0812">Transmembrane</keyword>
<evidence type="ECO:0000313" key="3">
    <source>
        <dbReference type="EMBL" id="GGK44339.1"/>
    </source>
</evidence>
<keyword evidence="2" id="KW-1133">Transmembrane helix</keyword>
<accession>A0A917QCR2</accession>
<feature type="region of interest" description="Disordered" evidence="1">
    <location>
        <begin position="128"/>
        <end position="156"/>
    </location>
</feature>
<dbReference type="AlphaFoldDB" id="A0A917QCR2"/>
<evidence type="ECO:0000313" key="4">
    <source>
        <dbReference type="Proteomes" id="UP000600449"/>
    </source>
</evidence>
<keyword evidence="2" id="KW-0472">Membrane</keyword>
<keyword evidence="4" id="KW-1185">Reference proteome</keyword>
<evidence type="ECO:0000256" key="2">
    <source>
        <dbReference type="SAM" id="Phobius"/>
    </source>
</evidence>
<comment type="caution">
    <text evidence="3">The sequence shown here is derived from an EMBL/GenBank/DDBJ whole genome shotgun (WGS) entry which is preliminary data.</text>
</comment>
<gene>
    <name evidence="3" type="ORF">GCM10011322_34370</name>
</gene>
<evidence type="ECO:0000256" key="1">
    <source>
        <dbReference type="SAM" id="MobiDB-lite"/>
    </source>
</evidence>
<protein>
    <submittedName>
        <fullName evidence="3">Uncharacterized protein</fullName>
    </submittedName>
</protein>
<feature type="transmembrane region" description="Helical" evidence="2">
    <location>
        <begin position="93"/>
        <end position="115"/>
    </location>
</feature>
<dbReference type="EMBL" id="BMMF01000010">
    <property type="protein sequence ID" value="GGK44339.1"/>
    <property type="molecule type" value="Genomic_DNA"/>
</dbReference>
<organism evidence="3 4">
    <name type="scientific">Salinarimonas ramus</name>
    <dbReference type="NCBI Taxonomy" id="690164"/>
    <lineage>
        <taxon>Bacteria</taxon>
        <taxon>Pseudomonadati</taxon>
        <taxon>Pseudomonadota</taxon>
        <taxon>Alphaproteobacteria</taxon>
        <taxon>Hyphomicrobiales</taxon>
        <taxon>Salinarimonadaceae</taxon>
        <taxon>Salinarimonas</taxon>
    </lineage>
</organism>
<reference evidence="3 4" key="1">
    <citation type="journal article" date="2014" name="Int. J. Syst. Evol. Microbiol.">
        <title>Complete genome sequence of Corynebacterium casei LMG S-19264T (=DSM 44701T), isolated from a smear-ripened cheese.</title>
        <authorList>
            <consortium name="US DOE Joint Genome Institute (JGI-PGF)"/>
            <person name="Walter F."/>
            <person name="Albersmeier A."/>
            <person name="Kalinowski J."/>
            <person name="Ruckert C."/>
        </authorList>
    </citation>
    <scope>NUCLEOTIDE SEQUENCE [LARGE SCALE GENOMIC DNA]</scope>
    <source>
        <strain evidence="3 4">CGMCC 1.9161</strain>
    </source>
</reference>
<name>A0A917QCR2_9HYPH</name>
<feature type="region of interest" description="Disordered" evidence="1">
    <location>
        <begin position="1"/>
        <end position="93"/>
    </location>
</feature>